<dbReference type="SUPFAM" id="SSF50249">
    <property type="entry name" value="Nucleic acid-binding proteins"/>
    <property type="match status" value="1"/>
</dbReference>
<evidence type="ECO:0000259" key="9">
    <source>
        <dbReference type="PROSITE" id="PS50886"/>
    </source>
</evidence>
<dbReference type="OrthoDB" id="19141at2759"/>
<organism evidence="10 11">
    <name type="scientific">Pseudozyma flocculosa PF-1</name>
    <dbReference type="NCBI Taxonomy" id="1277687"/>
    <lineage>
        <taxon>Eukaryota</taxon>
        <taxon>Fungi</taxon>
        <taxon>Dikarya</taxon>
        <taxon>Basidiomycota</taxon>
        <taxon>Ustilaginomycotina</taxon>
        <taxon>Ustilaginomycetes</taxon>
        <taxon>Ustilaginales</taxon>
        <taxon>Ustilaginaceae</taxon>
        <taxon>Pseudozyma</taxon>
    </lineage>
</organism>
<feature type="compositionally biased region" description="Basic and acidic residues" evidence="7">
    <location>
        <begin position="168"/>
        <end position="181"/>
    </location>
</feature>
<dbReference type="Pfam" id="PF21972">
    <property type="entry name" value="Arc1p_N_like"/>
    <property type="match status" value="1"/>
</dbReference>
<feature type="compositionally biased region" description="Basic and acidic residues" evidence="7">
    <location>
        <begin position="212"/>
        <end position="227"/>
    </location>
</feature>
<reference evidence="10 11" key="1">
    <citation type="journal article" date="2013" name="Plant Cell">
        <title>The transition from a phytopathogenic smut ancestor to an anamorphic biocontrol agent deciphered by comparative whole-genome analysis.</title>
        <authorList>
            <person name="Lefebvre F."/>
            <person name="Joly D.L."/>
            <person name="Labbe C."/>
            <person name="Teichmann B."/>
            <person name="Linning R."/>
            <person name="Belzile F."/>
            <person name="Bakkeren G."/>
            <person name="Belanger R.R."/>
        </authorList>
    </citation>
    <scope>NUCLEOTIDE SEQUENCE [LARGE SCALE GENOMIC DNA]</scope>
    <source>
        <strain evidence="10 11">PF-1</strain>
    </source>
</reference>
<dbReference type="GO" id="GO:0006412">
    <property type="term" value="P:translation"/>
    <property type="evidence" value="ECO:0007669"/>
    <property type="project" value="UniProtKB-KW"/>
</dbReference>
<dbReference type="GeneID" id="19319072"/>
<feature type="domain" description="TRNA-binding" evidence="9">
    <location>
        <begin position="247"/>
        <end position="353"/>
    </location>
</feature>
<dbReference type="eggNOG" id="KOG2241">
    <property type="taxonomic scope" value="Eukaryota"/>
</dbReference>
<evidence type="ECO:0000256" key="4">
    <source>
        <dbReference type="ARBA" id="ARBA00022884"/>
    </source>
</evidence>
<dbReference type="GO" id="GO:0000049">
    <property type="term" value="F:tRNA binding"/>
    <property type="evidence" value="ECO:0007669"/>
    <property type="project" value="UniProtKB-UniRule"/>
</dbReference>
<evidence type="ECO:0000256" key="3">
    <source>
        <dbReference type="ARBA" id="ARBA00022555"/>
    </source>
</evidence>
<evidence type="ECO:0000256" key="6">
    <source>
        <dbReference type="PROSITE-ProRule" id="PRU00209"/>
    </source>
</evidence>
<dbReference type="InterPro" id="IPR012340">
    <property type="entry name" value="NA-bd_OB-fold"/>
</dbReference>
<dbReference type="Gene3D" id="1.20.1050.10">
    <property type="match status" value="1"/>
</dbReference>
<evidence type="ECO:0000256" key="5">
    <source>
        <dbReference type="ARBA" id="ARBA00022917"/>
    </source>
</evidence>
<feature type="compositionally biased region" description="Low complexity" evidence="7">
    <location>
        <begin position="182"/>
        <end position="211"/>
    </location>
</feature>
<evidence type="ECO:0000313" key="11">
    <source>
        <dbReference type="Proteomes" id="UP000053664"/>
    </source>
</evidence>
<dbReference type="InterPro" id="IPR051270">
    <property type="entry name" value="Tyrosine-tRNA_ligase_regulator"/>
</dbReference>
<dbReference type="GO" id="GO:0017102">
    <property type="term" value="C:methionyl glutamyl tRNA synthetase complex"/>
    <property type="evidence" value="ECO:0007669"/>
    <property type="project" value="TreeGrafter"/>
</dbReference>
<dbReference type="HOGENOM" id="CLU_009710_6_6_1"/>
<dbReference type="PANTHER" id="PTHR11586:SF33">
    <property type="entry name" value="AMINOACYL TRNA SYNTHASE COMPLEX-INTERACTING MULTIFUNCTIONAL PROTEIN 1"/>
    <property type="match status" value="1"/>
</dbReference>
<dbReference type="EMBL" id="KE361639">
    <property type="protein sequence ID" value="EPQ27434.1"/>
    <property type="molecule type" value="Genomic_DNA"/>
</dbReference>
<dbReference type="Gene3D" id="2.40.50.140">
    <property type="entry name" value="Nucleic acid-binding proteins"/>
    <property type="match status" value="1"/>
</dbReference>
<dbReference type="Pfam" id="PF01588">
    <property type="entry name" value="tRNA_bind"/>
    <property type="match status" value="1"/>
</dbReference>
<comment type="subcellular location">
    <subcellularLocation>
        <location evidence="1">Cytoplasm</location>
    </subcellularLocation>
</comment>
<dbReference type="FunFam" id="2.40.50.140:FF:000047">
    <property type="entry name" value="tyrosine--tRNA ligase, cytoplasmic isoform X2"/>
    <property type="match status" value="1"/>
</dbReference>
<dbReference type="AlphaFoldDB" id="A0A061H4R3"/>
<name>A0A061H4R3_9BASI</name>
<dbReference type="PROSITE" id="PS50405">
    <property type="entry name" value="GST_CTER"/>
    <property type="match status" value="1"/>
</dbReference>
<dbReference type="KEGG" id="pfp:PFL1_04972"/>
<evidence type="ECO:0000256" key="2">
    <source>
        <dbReference type="ARBA" id="ARBA00022490"/>
    </source>
</evidence>
<evidence type="ECO:0008006" key="12">
    <source>
        <dbReference type="Google" id="ProtNLM"/>
    </source>
</evidence>
<keyword evidence="4 6" id="KW-0694">RNA-binding</keyword>
<keyword evidence="5" id="KW-0648">Protein biosynthesis</keyword>
<feature type="region of interest" description="Disordered" evidence="7">
    <location>
        <begin position="168"/>
        <end position="247"/>
    </location>
</feature>
<dbReference type="InterPro" id="IPR010987">
    <property type="entry name" value="Glutathione-S-Trfase_C-like"/>
</dbReference>
<evidence type="ECO:0000256" key="7">
    <source>
        <dbReference type="SAM" id="MobiDB-lite"/>
    </source>
</evidence>
<dbReference type="Proteomes" id="UP000053664">
    <property type="component" value="Unassembled WGS sequence"/>
</dbReference>
<dbReference type="InterPro" id="IPR053836">
    <property type="entry name" value="Arc1-like_N"/>
</dbReference>
<protein>
    <recommendedName>
        <fullName evidence="12">tRNA-binding domain-containing protein</fullName>
    </recommendedName>
</protein>
<feature type="domain" description="GST C-terminal" evidence="8">
    <location>
        <begin position="22"/>
        <end position="158"/>
    </location>
</feature>
<gene>
    <name evidence="10" type="ORF">PFL1_04972</name>
</gene>
<dbReference type="PROSITE" id="PS50886">
    <property type="entry name" value="TRBD"/>
    <property type="match status" value="1"/>
</dbReference>
<evidence type="ECO:0000256" key="1">
    <source>
        <dbReference type="ARBA" id="ARBA00004496"/>
    </source>
</evidence>
<accession>A0A061H4R3</accession>
<dbReference type="InterPro" id="IPR002547">
    <property type="entry name" value="tRNA-bd_dom"/>
</dbReference>
<dbReference type="InterPro" id="IPR036282">
    <property type="entry name" value="Glutathione-S-Trfase_C_sf"/>
</dbReference>
<evidence type="ECO:0000259" key="8">
    <source>
        <dbReference type="PROSITE" id="PS50405"/>
    </source>
</evidence>
<keyword evidence="2" id="KW-0963">Cytoplasm</keyword>
<evidence type="ECO:0000313" key="10">
    <source>
        <dbReference type="EMBL" id="EPQ27434.1"/>
    </source>
</evidence>
<dbReference type="SUPFAM" id="SSF47616">
    <property type="entry name" value="GST C-terminal domain-like"/>
    <property type="match status" value="1"/>
</dbReference>
<proteinExistence type="predicted"/>
<dbReference type="CDD" id="cd02799">
    <property type="entry name" value="tRNA_bind_EMAP-II_like"/>
    <property type="match status" value="1"/>
</dbReference>
<feature type="compositionally biased region" description="Gly residues" evidence="7">
    <location>
        <begin position="228"/>
        <end position="237"/>
    </location>
</feature>
<keyword evidence="3 6" id="KW-0820">tRNA-binding</keyword>
<dbReference type="PANTHER" id="PTHR11586">
    <property type="entry name" value="TRNA-AMINOACYLATION COFACTOR ARC1 FAMILY MEMBER"/>
    <property type="match status" value="1"/>
</dbReference>
<sequence>MSAQRAKQAISGAYAQFANDKAAVESLQAKSDLSLVELTKQFAALTAKSSQIFGADAQSEKKSLKWLSRLDSTSEDQLTSADSLKALDQELASQTFVASNQPTAADLALFAALYPTVSKLAAADQHAHPSLVRYVSHISNLPASAQLGFAPFEPAYDGMPQIERKKPEDLKKEKQKNKEAAKQSQQQVPADVKAPAAPAAAAAGGAAAAEGKAGKKEKKEKAPKEAKAGGGGGGGKKGAPVELGPPQPSMVDLRVGKIVNISRHPDADSLYLEQVDFGEPEGPRQILSGLVKYVPIEKMENRMVIGVCNLKPASMRGIKSYGMLLCASTKGTANEAVEPVSPPEGSKPGDRVYVEGFEGIEPEAVLNPKKKIFETIQPGYTTTADRQAAWVGPLPGAADPEADKKVRLLRTSSGVCYAETLAHAALS</sequence>
<dbReference type="RefSeq" id="XP_007880693.1">
    <property type="nucleotide sequence ID" value="XM_007882502.1"/>
</dbReference>